<protein>
    <submittedName>
        <fullName evidence="2">Uncharacterized protein</fullName>
    </submittedName>
</protein>
<dbReference type="EMBL" id="JASBNA010000032">
    <property type="protein sequence ID" value="KAK7683127.1"/>
    <property type="molecule type" value="Genomic_DNA"/>
</dbReference>
<feature type="region of interest" description="Disordered" evidence="1">
    <location>
        <begin position="1"/>
        <end position="63"/>
    </location>
</feature>
<evidence type="ECO:0000256" key="1">
    <source>
        <dbReference type="SAM" id="MobiDB-lite"/>
    </source>
</evidence>
<organism evidence="2 3">
    <name type="scientific">Cerrena zonata</name>
    <dbReference type="NCBI Taxonomy" id="2478898"/>
    <lineage>
        <taxon>Eukaryota</taxon>
        <taxon>Fungi</taxon>
        <taxon>Dikarya</taxon>
        <taxon>Basidiomycota</taxon>
        <taxon>Agaricomycotina</taxon>
        <taxon>Agaricomycetes</taxon>
        <taxon>Polyporales</taxon>
        <taxon>Cerrenaceae</taxon>
        <taxon>Cerrena</taxon>
    </lineage>
</organism>
<dbReference type="AlphaFoldDB" id="A0AAW0G0N7"/>
<gene>
    <name evidence="2" type="ORF">QCA50_013800</name>
</gene>
<evidence type="ECO:0000313" key="2">
    <source>
        <dbReference type="EMBL" id="KAK7683127.1"/>
    </source>
</evidence>
<accession>A0AAW0G0N7</accession>
<feature type="compositionally biased region" description="Polar residues" evidence="1">
    <location>
        <begin position="13"/>
        <end position="27"/>
    </location>
</feature>
<dbReference type="Proteomes" id="UP001385951">
    <property type="component" value="Unassembled WGS sequence"/>
</dbReference>
<name>A0AAW0G0N7_9APHY</name>
<feature type="compositionally biased region" description="Basic and acidic residues" evidence="1">
    <location>
        <begin position="30"/>
        <end position="63"/>
    </location>
</feature>
<feature type="region of interest" description="Disordered" evidence="1">
    <location>
        <begin position="188"/>
        <end position="222"/>
    </location>
</feature>
<comment type="caution">
    <text evidence="2">The sequence shown here is derived from an EMBL/GenBank/DDBJ whole genome shotgun (WGS) entry which is preliminary data.</text>
</comment>
<proteinExistence type="predicted"/>
<evidence type="ECO:0000313" key="3">
    <source>
        <dbReference type="Proteomes" id="UP001385951"/>
    </source>
</evidence>
<sequence length="222" mass="24092">MGCECLRRRKTDSLPSTNPPISTSTLTHSKKPDNKKTDDRHTEPIKEEDKRGKAREIEIDIERGDPAMEALQLKQEDRPCWDCLAGRCPDCNPPNALRVSEESTGTSRSLHSGGLSTSTGATTIIENAAFGSGHGHGRRHVVFSDEGMEMDVGESEDGKVERWLRGLPGRACPCKGLIEKMASRSMARDPALLETKTMTDERDEGDLGSVHIPGPSGVVAAS</sequence>
<reference evidence="2 3" key="1">
    <citation type="submission" date="2022-09" db="EMBL/GenBank/DDBJ databases">
        <authorList>
            <person name="Palmer J.M."/>
        </authorList>
    </citation>
    <scope>NUCLEOTIDE SEQUENCE [LARGE SCALE GENOMIC DNA]</scope>
    <source>
        <strain evidence="2 3">DSM 7382</strain>
    </source>
</reference>
<keyword evidence="3" id="KW-1185">Reference proteome</keyword>